<evidence type="ECO:0000313" key="7">
    <source>
        <dbReference type="Proteomes" id="UP000295680"/>
    </source>
</evidence>
<dbReference type="Gene3D" id="3.60.20.10">
    <property type="entry name" value="Glutamine Phosphoribosylpyrophosphate, subunit 1, domain 1"/>
    <property type="match status" value="1"/>
</dbReference>
<dbReference type="GO" id="GO:0006529">
    <property type="term" value="P:asparagine biosynthetic process"/>
    <property type="evidence" value="ECO:0007669"/>
    <property type="project" value="InterPro"/>
</dbReference>
<dbReference type="Proteomes" id="UP000295680">
    <property type="component" value="Unassembled WGS sequence"/>
</dbReference>
<evidence type="ECO:0000256" key="1">
    <source>
        <dbReference type="ARBA" id="ARBA00022598"/>
    </source>
</evidence>
<feature type="domain" description="Asparagine synthetase" evidence="4">
    <location>
        <begin position="386"/>
        <end position="442"/>
    </location>
</feature>
<evidence type="ECO:0000256" key="2">
    <source>
        <dbReference type="ARBA" id="ARBA00022741"/>
    </source>
</evidence>
<dbReference type="Pfam" id="PF13537">
    <property type="entry name" value="GATase_7"/>
    <property type="match status" value="1"/>
</dbReference>
<dbReference type="InterPro" id="IPR017932">
    <property type="entry name" value="GATase_2_dom"/>
</dbReference>
<dbReference type="InterPro" id="IPR001962">
    <property type="entry name" value="Asn_synthase"/>
</dbReference>
<protein>
    <submittedName>
        <fullName evidence="6">(Carboxyethyl)arginine beta-lactam-synthase</fullName>
    </submittedName>
</protein>
<gene>
    <name evidence="6" type="ORF">EV192_1021051</name>
</gene>
<comment type="caution">
    <text evidence="6">The sequence shown here is derived from an EMBL/GenBank/DDBJ whole genome shotgun (WGS) entry which is preliminary data.</text>
</comment>
<dbReference type="Pfam" id="PF00733">
    <property type="entry name" value="Asn_synthase"/>
    <property type="match status" value="2"/>
</dbReference>
<dbReference type="AlphaFoldDB" id="A0A4R2JRN1"/>
<dbReference type="InterPro" id="IPR050795">
    <property type="entry name" value="Asn_Synthetase"/>
</dbReference>
<feature type="domain" description="Glutamine amidotransferase type-2" evidence="5">
    <location>
        <begin position="50"/>
        <end position="152"/>
    </location>
</feature>
<dbReference type="InterPro" id="IPR029055">
    <property type="entry name" value="Ntn_hydrolases_N"/>
</dbReference>
<evidence type="ECO:0000259" key="5">
    <source>
        <dbReference type="Pfam" id="PF13537"/>
    </source>
</evidence>
<accession>A0A4R2JRN1</accession>
<keyword evidence="3" id="KW-0067">ATP-binding</keyword>
<dbReference type="OrthoDB" id="9763290at2"/>
<dbReference type="CDD" id="cd01991">
    <property type="entry name" value="Asn_synthase_B_C"/>
    <property type="match status" value="1"/>
</dbReference>
<feature type="domain" description="Asparagine synthetase" evidence="4">
    <location>
        <begin position="215"/>
        <end position="351"/>
    </location>
</feature>
<dbReference type="Gene3D" id="3.40.50.620">
    <property type="entry name" value="HUPs"/>
    <property type="match status" value="1"/>
</dbReference>
<dbReference type="GO" id="GO:0005524">
    <property type="term" value="F:ATP binding"/>
    <property type="evidence" value="ECO:0007669"/>
    <property type="project" value="UniProtKB-KW"/>
</dbReference>
<keyword evidence="7" id="KW-1185">Reference proteome</keyword>
<dbReference type="PANTHER" id="PTHR11772">
    <property type="entry name" value="ASPARAGINE SYNTHETASE"/>
    <property type="match status" value="1"/>
</dbReference>
<evidence type="ECO:0000259" key="4">
    <source>
        <dbReference type="Pfam" id="PF00733"/>
    </source>
</evidence>
<dbReference type="EMBL" id="SLWS01000002">
    <property type="protein sequence ID" value="TCO62911.1"/>
    <property type="molecule type" value="Genomic_DNA"/>
</dbReference>
<evidence type="ECO:0000256" key="3">
    <source>
        <dbReference type="ARBA" id="ARBA00022840"/>
    </source>
</evidence>
<dbReference type="GO" id="GO:0005829">
    <property type="term" value="C:cytosol"/>
    <property type="evidence" value="ECO:0007669"/>
    <property type="project" value="TreeGrafter"/>
</dbReference>
<organism evidence="6 7">
    <name type="scientific">Actinocrispum wychmicini</name>
    <dbReference type="NCBI Taxonomy" id="1213861"/>
    <lineage>
        <taxon>Bacteria</taxon>
        <taxon>Bacillati</taxon>
        <taxon>Actinomycetota</taxon>
        <taxon>Actinomycetes</taxon>
        <taxon>Pseudonocardiales</taxon>
        <taxon>Pseudonocardiaceae</taxon>
        <taxon>Actinocrispum</taxon>
    </lineage>
</organism>
<sequence length="496" mass="52020">MGRPQITGFSIRVGGSAPDLPRLSMVAGQLTPVSTSDGGVTWSGWAVTDGSAPTIAGDGVGVLLAGELYHTAALRTAIGSAADGVRTGAELLLACWLRYGTPGLRLLDGRFAAVVVEGGTVVATTDHAGTVPLYLRWGTDAIELATEAKALVGGCHGGLPVPGTQLAPGLPRVRRIQAGTAVTMVPETGFATAIRTWRPPMHRIVLPEDVAIARVTAVLDEAVRSRVDGRRATVVLSGGIDSSSVAALAHGVGALAESVSLGTDAGDEFPAARIVATHLGTRHAEFRIGAEDLVRQLPWAVAAAEIVDPDVLEYLLPLVVLYRALPGDGRHILTGYGADIPLGGMHRGARRLDSLDEVIAVDMSTFEGLNELSPVLAGVAGHWTTHPFWDRAVLDLLTMLEPGLKRRHGRDKWVLREAMRGLLPETTVHRPKLGIHEGSGASSVWTSMLLGAGVAAVDVPAVKRSVAIALHERVVGRAEAPEDVSFEEVLREVVAN</sequence>
<name>A0A4R2JRN1_9PSEU</name>
<reference evidence="6 7" key="1">
    <citation type="submission" date="2019-03" db="EMBL/GenBank/DDBJ databases">
        <title>Genomic Encyclopedia of Type Strains, Phase IV (KMG-IV): sequencing the most valuable type-strain genomes for metagenomic binning, comparative biology and taxonomic classification.</title>
        <authorList>
            <person name="Goeker M."/>
        </authorList>
    </citation>
    <scope>NUCLEOTIDE SEQUENCE [LARGE SCALE GENOMIC DNA]</scope>
    <source>
        <strain evidence="6 7">DSM 45934</strain>
    </source>
</reference>
<proteinExistence type="predicted"/>
<dbReference type="GO" id="GO:0004066">
    <property type="term" value="F:asparagine synthase (glutamine-hydrolyzing) activity"/>
    <property type="evidence" value="ECO:0007669"/>
    <property type="project" value="InterPro"/>
</dbReference>
<dbReference type="InterPro" id="IPR014729">
    <property type="entry name" value="Rossmann-like_a/b/a_fold"/>
</dbReference>
<evidence type="ECO:0000313" key="6">
    <source>
        <dbReference type="EMBL" id="TCO62911.1"/>
    </source>
</evidence>
<dbReference type="PANTHER" id="PTHR11772:SF2">
    <property type="entry name" value="ASPARAGINE SYNTHETASE [GLUTAMINE-HYDROLYZING]"/>
    <property type="match status" value="1"/>
</dbReference>
<dbReference type="SUPFAM" id="SSF52402">
    <property type="entry name" value="Adenine nucleotide alpha hydrolases-like"/>
    <property type="match status" value="1"/>
</dbReference>
<keyword evidence="1" id="KW-0436">Ligase</keyword>
<keyword evidence="2" id="KW-0547">Nucleotide-binding</keyword>
<dbReference type="SUPFAM" id="SSF56235">
    <property type="entry name" value="N-terminal nucleophile aminohydrolases (Ntn hydrolases)"/>
    <property type="match status" value="1"/>
</dbReference>